<dbReference type="Proteomes" id="UP000765509">
    <property type="component" value="Unassembled WGS sequence"/>
</dbReference>
<name>A0A9Q3F5E2_9BASI</name>
<gene>
    <name evidence="1" type="ORF">O181_072769</name>
</gene>
<evidence type="ECO:0000313" key="1">
    <source>
        <dbReference type="EMBL" id="MBW0533054.1"/>
    </source>
</evidence>
<dbReference type="AlphaFoldDB" id="A0A9Q3F5E2"/>
<keyword evidence="2" id="KW-1185">Reference proteome</keyword>
<dbReference type="EMBL" id="AVOT02038228">
    <property type="protein sequence ID" value="MBW0533054.1"/>
    <property type="molecule type" value="Genomic_DNA"/>
</dbReference>
<accession>A0A9Q3F5E2</accession>
<sequence>MRTSLKAQTHFNTTCKVWVITPHGATQQFGMLTFVDERTSAPPPGYLTPLPCLFSCLNWLLHRHLILTTLTILTCPHRPPIETPTLPPIPALTTPYAFTPPRLPSLCSRGALPTCLQHNLPSLRLRSACRTFL</sequence>
<reference evidence="1" key="1">
    <citation type="submission" date="2021-03" db="EMBL/GenBank/DDBJ databases">
        <title>Draft genome sequence of rust myrtle Austropuccinia psidii MF-1, a brazilian biotype.</title>
        <authorList>
            <person name="Quecine M.C."/>
            <person name="Pachon D.M.R."/>
            <person name="Bonatelli M.L."/>
            <person name="Correr F.H."/>
            <person name="Franceschini L.M."/>
            <person name="Leite T.F."/>
            <person name="Margarido G.R.A."/>
            <person name="Almeida C.A."/>
            <person name="Ferrarezi J.A."/>
            <person name="Labate C.A."/>
        </authorList>
    </citation>
    <scope>NUCLEOTIDE SEQUENCE</scope>
    <source>
        <strain evidence="1">MF-1</strain>
    </source>
</reference>
<proteinExistence type="predicted"/>
<evidence type="ECO:0000313" key="2">
    <source>
        <dbReference type="Proteomes" id="UP000765509"/>
    </source>
</evidence>
<organism evidence="1 2">
    <name type="scientific">Austropuccinia psidii MF-1</name>
    <dbReference type="NCBI Taxonomy" id="1389203"/>
    <lineage>
        <taxon>Eukaryota</taxon>
        <taxon>Fungi</taxon>
        <taxon>Dikarya</taxon>
        <taxon>Basidiomycota</taxon>
        <taxon>Pucciniomycotina</taxon>
        <taxon>Pucciniomycetes</taxon>
        <taxon>Pucciniales</taxon>
        <taxon>Sphaerophragmiaceae</taxon>
        <taxon>Austropuccinia</taxon>
    </lineage>
</organism>
<comment type="caution">
    <text evidence="1">The sequence shown here is derived from an EMBL/GenBank/DDBJ whole genome shotgun (WGS) entry which is preliminary data.</text>
</comment>
<protein>
    <submittedName>
        <fullName evidence="1">Uncharacterized protein</fullName>
    </submittedName>
</protein>